<dbReference type="PANTHER" id="PTHR32108:SF9">
    <property type="entry name" value="REVERSE TRANSCRIPTASE RNASE H-LIKE DOMAIN-CONTAINING PROTEIN"/>
    <property type="match status" value="1"/>
</dbReference>
<dbReference type="PANTHER" id="PTHR32108">
    <property type="entry name" value="DNA-DIRECTED RNA POLYMERASE SUBUNIT ALPHA"/>
    <property type="match status" value="1"/>
</dbReference>
<evidence type="ECO:0000256" key="1">
    <source>
        <dbReference type="SAM" id="MobiDB-lite"/>
    </source>
</evidence>
<dbReference type="InterPro" id="IPR005162">
    <property type="entry name" value="Retrotrans_gag_dom"/>
</dbReference>
<protein>
    <recommendedName>
        <fullName evidence="2">Retrotransposon gag domain-containing protein</fullName>
    </recommendedName>
</protein>
<organism evidence="3 4">
    <name type="scientific">Punica granatum</name>
    <name type="common">Pomegranate</name>
    <dbReference type="NCBI Taxonomy" id="22663"/>
    <lineage>
        <taxon>Eukaryota</taxon>
        <taxon>Viridiplantae</taxon>
        <taxon>Streptophyta</taxon>
        <taxon>Embryophyta</taxon>
        <taxon>Tracheophyta</taxon>
        <taxon>Spermatophyta</taxon>
        <taxon>Magnoliopsida</taxon>
        <taxon>eudicotyledons</taxon>
        <taxon>Gunneridae</taxon>
        <taxon>Pentapetalae</taxon>
        <taxon>rosids</taxon>
        <taxon>malvids</taxon>
        <taxon>Myrtales</taxon>
        <taxon>Lythraceae</taxon>
        <taxon>Punica</taxon>
    </lineage>
</organism>
<feature type="domain" description="Retrotransposon gag" evidence="2">
    <location>
        <begin position="450"/>
        <end position="513"/>
    </location>
</feature>
<reference evidence="3 4" key="1">
    <citation type="submission" date="2017-11" db="EMBL/GenBank/DDBJ databases">
        <title>De-novo sequencing of pomegranate (Punica granatum L.) genome.</title>
        <authorList>
            <person name="Akparov Z."/>
            <person name="Amiraslanov A."/>
            <person name="Hajiyeva S."/>
            <person name="Abbasov M."/>
            <person name="Kaur K."/>
            <person name="Hamwieh A."/>
            <person name="Solovyev V."/>
            <person name="Salamov A."/>
            <person name="Braich B."/>
            <person name="Kosarev P."/>
            <person name="Mahmoud A."/>
            <person name="Hajiyev E."/>
            <person name="Babayeva S."/>
            <person name="Izzatullayeva V."/>
            <person name="Mammadov A."/>
            <person name="Mammadov A."/>
            <person name="Sharifova S."/>
            <person name="Ojaghi J."/>
            <person name="Eynullazada K."/>
            <person name="Bayramov B."/>
            <person name="Abdulazimova A."/>
            <person name="Shahmuradov I."/>
        </authorList>
    </citation>
    <scope>NUCLEOTIDE SEQUENCE [LARGE SCALE GENOMIC DNA]</scope>
    <source>
        <strain evidence="4">cv. AG2017</strain>
        <tissue evidence="3">Leaf</tissue>
    </source>
</reference>
<dbReference type="Pfam" id="PF03732">
    <property type="entry name" value="Retrotrans_gag"/>
    <property type="match status" value="1"/>
</dbReference>
<evidence type="ECO:0000259" key="2">
    <source>
        <dbReference type="Pfam" id="PF03732"/>
    </source>
</evidence>
<dbReference type="AlphaFoldDB" id="A0A2I0L3D4"/>
<sequence length="918" mass="102466">MDTKSWTRSPKSDKDRHEVVDAKSEKQIKMDTKSWARSPKSRYVEATTSVREWRGAPKSGAWHWVVALLGWCSGRRGLHCRRGGCALLEARFAPRVVVRLICQKPTLLLDRLFVTVAGNCGIFACEAVARCRLGGCSFARDRRLAMRDSSSESAYRVFALAMRKRSHFRMPQYEASKAPVGHARAYRDILNDALAALSIIRRARRRRTLLIKKSNSVSFALASITCEFPPKEPYARSCSPLGKSEIDSAESLSRHVQSSRITKSCRERYSTDANTFPNTTDAGYTTSNTRRDICSAFRHPYHTSPSSDGTATFNLVDSTHFTVLEGMVNQLATNMATNMTELMTMLRDQNPASSIFTPPLKHRPIVDPNPVVPPIYVTDSEDVSFSAITYVPAVHSISDPLPPPLAPTAVSLPPAAFLSTDSTMHALPPLAMPGHPSIYTVLPPTVPPDNLIGSALDWFMTLKANDIHTWTDLSHKFLDQYQFCAETPPTLLDLSMIEMRESRTFEAYAMEWRGKAAKHIPLITERQQVQLFHSMLRGAYYSHLLAHTSSFSNLIEAGKKLDVGVKLGRIEGPSRKKDGEASKRLLRLMHIPCIIHSSIQRNRLISWSRQQLFSRNVHNSMLPLRFSKNQNLHCEFHQGAPGHTLDNCWRLRDRIQEMIHAKQISFNEVKPSNEMSAMGIMRSGRVYQGPEPGDKGKAPAVAFSAILEAAPLPEKKVTDQEAETFMKVIKASEYKVVEQIGKSPAHISLLALLLSSEPHRDALLKVLIAPQIPKETTTDRIKETVNSIFSNQISFAEDELPSEGQGHLRALHIICKCNNHVIGRVMINNGSALNICPISTLKQMNVDMSRIRASKITVRAFDGSRREVNGEIDLLIDVGPCSFSVTFKILEIPNGFTSCLGGHGFTLPTSFLHRCIRN</sequence>
<name>A0A2I0L3D4_PUNGR</name>
<gene>
    <name evidence="3" type="ORF">CRG98_004418</name>
</gene>
<comment type="caution">
    <text evidence="3">The sequence shown here is derived from an EMBL/GenBank/DDBJ whole genome shotgun (WGS) entry which is preliminary data.</text>
</comment>
<evidence type="ECO:0000313" key="4">
    <source>
        <dbReference type="Proteomes" id="UP000233551"/>
    </source>
</evidence>
<dbReference type="EMBL" id="PGOL01000183">
    <property type="protein sequence ID" value="PKI75194.1"/>
    <property type="molecule type" value="Genomic_DNA"/>
</dbReference>
<accession>A0A2I0L3D4</accession>
<evidence type="ECO:0000313" key="3">
    <source>
        <dbReference type="EMBL" id="PKI75194.1"/>
    </source>
</evidence>
<feature type="region of interest" description="Disordered" evidence="1">
    <location>
        <begin position="1"/>
        <end position="26"/>
    </location>
</feature>
<dbReference type="CDD" id="cd00303">
    <property type="entry name" value="retropepsin_like"/>
    <property type="match status" value="1"/>
</dbReference>
<proteinExistence type="predicted"/>
<dbReference type="Proteomes" id="UP000233551">
    <property type="component" value="Unassembled WGS sequence"/>
</dbReference>
<keyword evidence="4" id="KW-1185">Reference proteome</keyword>